<dbReference type="EMBL" id="AGCM01000073">
    <property type="protein sequence ID" value="EHM54331.1"/>
    <property type="molecule type" value="Genomic_DNA"/>
</dbReference>
<protein>
    <submittedName>
        <fullName evidence="1">Uncharacterized protein</fullName>
    </submittedName>
</protein>
<dbReference type="HOGENOM" id="CLU_2823180_0_0_6"/>
<comment type="caution">
    <text evidence="1">The sequence shown here is derived from an EMBL/GenBank/DDBJ whole genome shotgun (WGS) entry which is preliminary data.</text>
</comment>
<dbReference type="STRING" id="797473.HMPREF9080_01351"/>
<evidence type="ECO:0000313" key="1">
    <source>
        <dbReference type="EMBL" id="EHM54331.1"/>
    </source>
</evidence>
<sequence length="66" mass="7046">MAAYFNRRGFVHDKKAPFSGSVVSATSPATTPLGGASVYAAWRGQHLRHLTRPVFIPLDGASIYAA</sequence>
<dbReference type="AlphaFoldDB" id="G9ZF11"/>
<evidence type="ECO:0000313" key="2">
    <source>
        <dbReference type="Proteomes" id="UP000004750"/>
    </source>
</evidence>
<name>G9ZF11_9GAMM</name>
<dbReference type="Proteomes" id="UP000004750">
    <property type="component" value="Unassembled WGS sequence"/>
</dbReference>
<gene>
    <name evidence="1" type="ORF">HMPREF9080_01351</name>
</gene>
<reference evidence="1 2" key="1">
    <citation type="submission" date="2011-08" db="EMBL/GenBank/DDBJ databases">
        <authorList>
            <person name="Weinstock G."/>
            <person name="Sodergren E."/>
            <person name="Clifton S."/>
            <person name="Fulton L."/>
            <person name="Fulton B."/>
            <person name="Courtney L."/>
            <person name="Fronick C."/>
            <person name="Harrison M."/>
            <person name="Strong C."/>
            <person name="Farmer C."/>
            <person name="Delahaunty K."/>
            <person name="Markovic C."/>
            <person name="Hall O."/>
            <person name="Minx P."/>
            <person name="Tomlinson C."/>
            <person name="Mitreva M."/>
            <person name="Hou S."/>
            <person name="Chen J."/>
            <person name="Wollam A."/>
            <person name="Pepin K.H."/>
            <person name="Johnson M."/>
            <person name="Bhonagiri V."/>
            <person name="Zhang X."/>
            <person name="Suruliraj S."/>
            <person name="Warren W."/>
            <person name="Chinwalla A."/>
            <person name="Mardis E.R."/>
            <person name="Wilson R.K."/>
        </authorList>
    </citation>
    <scope>NUCLEOTIDE SEQUENCE [LARGE SCALE GENOMIC DNA]</scope>
    <source>
        <strain evidence="1 2">F0432</strain>
    </source>
</reference>
<accession>G9ZF11</accession>
<proteinExistence type="predicted"/>
<organism evidence="1 2">
    <name type="scientific">Cardiobacterium valvarum F0432</name>
    <dbReference type="NCBI Taxonomy" id="797473"/>
    <lineage>
        <taxon>Bacteria</taxon>
        <taxon>Pseudomonadati</taxon>
        <taxon>Pseudomonadota</taxon>
        <taxon>Gammaproteobacteria</taxon>
        <taxon>Cardiobacteriales</taxon>
        <taxon>Cardiobacteriaceae</taxon>
        <taxon>Cardiobacterium</taxon>
    </lineage>
</organism>